<accession>A0A0F2LYL5</accession>
<reference evidence="1 2" key="1">
    <citation type="journal article" date="2014" name="BMC Genomics">
        <title>Comparative genomics of the major fungal agents of human and animal Sporotrichosis: Sporothrix schenckii and Sporothrix brasiliensis.</title>
        <authorList>
            <person name="Teixeira M.M."/>
            <person name="de Almeida L.G."/>
            <person name="Kubitschek-Barreira P."/>
            <person name="Alves F.L."/>
            <person name="Kioshima E.S."/>
            <person name="Abadio A.K."/>
            <person name="Fernandes L."/>
            <person name="Derengowski L.S."/>
            <person name="Ferreira K.S."/>
            <person name="Souza R.C."/>
            <person name="Ruiz J.C."/>
            <person name="de Andrade N.C."/>
            <person name="Paes H.C."/>
            <person name="Nicola A.M."/>
            <person name="Albuquerque P."/>
            <person name="Gerber A.L."/>
            <person name="Martins V.P."/>
            <person name="Peconick L.D."/>
            <person name="Neto A.V."/>
            <person name="Chaucanez C.B."/>
            <person name="Silva P.A."/>
            <person name="Cunha O.L."/>
            <person name="de Oliveira F.F."/>
            <person name="dos Santos T.C."/>
            <person name="Barros A.L."/>
            <person name="Soares M.A."/>
            <person name="de Oliveira L.M."/>
            <person name="Marini M.M."/>
            <person name="Villalobos-Duno H."/>
            <person name="Cunha M.M."/>
            <person name="de Hoog S."/>
            <person name="da Silveira J.F."/>
            <person name="Henrissat B."/>
            <person name="Nino-Vega G.A."/>
            <person name="Cisalpino P.S."/>
            <person name="Mora-Montes H.M."/>
            <person name="Almeida S.R."/>
            <person name="Stajich J.E."/>
            <person name="Lopes-Bezerra L.M."/>
            <person name="Vasconcelos A.T."/>
            <person name="Felipe M.S."/>
        </authorList>
    </citation>
    <scope>NUCLEOTIDE SEQUENCE [LARGE SCALE GENOMIC DNA]</scope>
    <source>
        <strain evidence="1 2">1099-18</strain>
    </source>
</reference>
<dbReference type="KEGG" id="ssck:SPSK_00883"/>
<name>A0A0F2LYL5_SPOSC</name>
<dbReference type="RefSeq" id="XP_016584261.1">
    <property type="nucleotide sequence ID" value="XM_016727829.1"/>
</dbReference>
<dbReference type="GeneID" id="27663106"/>
<dbReference type="VEuPathDB" id="FungiDB:SPSK_00883"/>
<protein>
    <recommendedName>
        <fullName evidence="3">Protein kinase domain-containing protein</fullName>
    </recommendedName>
</protein>
<proteinExistence type="predicted"/>
<evidence type="ECO:0008006" key="3">
    <source>
        <dbReference type="Google" id="ProtNLM"/>
    </source>
</evidence>
<dbReference type="EMBL" id="AXCR01000011">
    <property type="protein sequence ID" value="KJR81585.1"/>
    <property type="molecule type" value="Genomic_DNA"/>
</dbReference>
<reference evidence="1 2" key="2">
    <citation type="journal article" date="2015" name="Eukaryot. Cell">
        <title>Asexual propagation of a virulent clone complex in a human and feline outbreak of sporotrichosis.</title>
        <authorList>
            <person name="Teixeira Mde M."/>
            <person name="Rodrigues A.M."/>
            <person name="Tsui C.K."/>
            <person name="de Almeida L.G."/>
            <person name="Van Diepeningen A.D."/>
            <person name="van den Ende B.G."/>
            <person name="Fernandes G.F."/>
            <person name="Kano R."/>
            <person name="Hamelin R.C."/>
            <person name="Lopes-Bezerra L.M."/>
            <person name="Vasconcelos A.T."/>
            <person name="de Hoog S."/>
            <person name="de Camargo Z.P."/>
            <person name="Felipe M.S."/>
        </authorList>
    </citation>
    <scope>NUCLEOTIDE SEQUENCE [LARGE SCALE GENOMIC DNA]</scope>
    <source>
        <strain evidence="1 2">1099-18</strain>
    </source>
</reference>
<dbReference type="OrthoDB" id="2942798at2759"/>
<comment type="caution">
    <text evidence="1">The sequence shown here is derived from an EMBL/GenBank/DDBJ whole genome shotgun (WGS) entry which is preliminary data.</text>
</comment>
<organism evidence="1 2">
    <name type="scientific">Sporothrix schenckii 1099-18</name>
    <dbReference type="NCBI Taxonomy" id="1397361"/>
    <lineage>
        <taxon>Eukaryota</taxon>
        <taxon>Fungi</taxon>
        <taxon>Dikarya</taxon>
        <taxon>Ascomycota</taxon>
        <taxon>Pezizomycotina</taxon>
        <taxon>Sordariomycetes</taxon>
        <taxon>Sordariomycetidae</taxon>
        <taxon>Ophiostomatales</taxon>
        <taxon>Ophiostomataceae</taxon>
        <taxon>Sporothrix</taxon>
    </lineage>
</organism>
<dbReference type="InterPro" id="IPR011009">
    <property type="entry name" value="Kinase-like_dom_sf"/>
</dbReference>
<gene>
    <name evidence="1" type="ORF">SPSK_00883</name>
</gene>
<evidence type="ECO:0000313" key="2">
    <source>
        <dbReference type="Proteomes" id="UP000033710"/>
    </source>
</evidence>
<dbReference type="AlphaFoldDB" id="A0A0F2LYL5"/>
<evidence type="ECO:0000313" key="1">
    <source>
        <dbReference type="EMBL" id="KJR81585.1"/>
    </source>
</evidence>
<dbReference type="Proteomes" id="UP000033710">
    <property type="component" value="Unassembled WGS sequence"/>
</dbReference>
<sequence>MGRRDSDSEDFDEPVITYPRMVQFRLGLSRIHAKADLLNSVFPHVLHLTIVPRRWYGLVRRCTAWLPVTFQAVVHRLWPGAFLPARVVLKKLSRPTQCRTELFNNEIAIYTRLRAIQGKIIPNFYGEASVREDTGERKRAIVLSVVDGELASRQTVPIPMEEFKRRLGVAHAEMLRHGVAYDDVQLNNLVLQEDSSGDGGGRIVFLDLEYAFPSEPEEAERRARALVTDYGYLYRDCLMTWQNRQRDGW</sequence>
<dbReference type="SUPFAM" id="SSF56112">
    <property type="entry name" value="Protein kinase-like (PK-like)"/>
    <property type="match status" value="1"/>
</dbReference>